<dbReference type="AlphaFoldDB" id="A0A370Q8V3"/>
<name>A0A370Q8V3_9FLAO</name>
<evidence type="ECO:0000313" key="4">
    <source>
        <dbReference type="EMBL" id="RDK84784.1"/>
    </source>
</evidence>
<keyword evidence="3" id="KW-1133">Transmembrane helix</keyword>
<dbReference type="Proteomes" id="UP000255317">
    <property type="component" value="Unassembled WGS sequence"/>
</dbReference>
<reference evidence="4 5" key="1">
    <citation type="submission" date="2018-07" db="EMBL/GenBank/DDBJ databases">
        <title>Genomic Encyclopedia of Type Strains, Phase IV (KMG-IV): sequencing the most valuable type-strain genomes for metagenomic binning, comparative biology and taxonomic classification.</title>
        <authorList>
            <person name="Goeker M."/>
        </authorList>
    </citation>
    <scope>NUCLEOTIDE SEQUENCE [LARGE SCALE GENOMIC DNA]</scope>
    <source>
        <strain evidence="4 5">DSM 101478</strain>
    </source>
</reference>
<gene>
    <name evidence="4" type="ORF">C8D94_104157</name>
</gene>
<evidence type="ECO:0000256" key="1">
    <source>
        <dbReference type="SAM" id="Coils"/>
    </source>
</evidence>
<keyword evidence="3" id="KW-0472">Membrane</keyword>
<dbReference type="OrthoDB" id="1441018at2"/>
<keyword evidence="5" id="KW-1185">Reference proteome</keyword>
<keyword evidence="1" id="KW-0175">Coiled coil</keyword>
<evidence type="ECO:0000313" key="5">
    <source>
        <dbReference type="Proteomes" id="UP000255317"/>
    </source>
</evidence>
<sequence length="210" mass="23781">MAQDIRDLLKQRPEKTEAMSTGHEDRFLAKLEAQFPETLEKKTDNTNAPFFWMKIAAVAVVMLTAGFFGYQYTSNFNGGPNMDNSTTEAGTDEIKATEILKQPKLTLGDLSPDLKKVEDFYLTGINVQLASLNENDDNKELIEAYKKRIAALDVEYNRLNTELTETGPTEATINALIDNLKLRLDLLFKLKNKLKELKNLDNEKFNNLQA</sequence>
<dbReference type="RefSeq" id="WP_115124201.1">
    <property type="nucleotide sequence ID" value="NZ_QRAO01000004.1"/>
</dbReference>
<feature type="transmembrane region" description="Helical" evidence="3">
    <location>
        <begin position="51"/>
        <end position="72"/>
    </location>
</feature>
<feature type="region of interest" description="Disordered" evidence="2">
    <location>
        <begin position="1"/>
        <end position="23"/>
    </location>
</feature>
<organism evidence="4 5">
    <name type="scientific">Marinirhabdus gelatinilytica</name>
    <dbReference type="NCBI Taxonomy" id="1703343"/>
    <lineage>
        <taxon>Bacteria</taxon>
        <taxon>Pseudomonadati</taxon>
        <taxon>Bacteroidota</taxon>
        <taxon>Flavobacteriia</taxon>
        <taxon>Flavobacteriales</taxon>
        <taxon>Flavobacteriaceae</taxon>
    </lineage>
</organism>
<proteinExistence type="predicted"/>
<evidence type="ECO:0000256" key="2">
    <source>
        <dbReference type="SAM" id="MobiDB-lite"/>
    </source>
</evidence>
<dbReference type="EMBL" id="QRAO01000004">
    <property type="protein sequence ID" value="RDK84784.1"/>
    <property type="molecule type" value="Genomic_DNA"/>
</dbReference>
<evidence type="ECO:0000256" key="3">
    <source>
        <dbReference type="SAM" id="Phobius"/>
    </source>
</evidence>
<feature type="coiled-coil region" evidence="1">
    <location>
        <begin position="135"/>
        <end position="197"/>
    </location>
</feature>
<keyword evidence="3" id="KW-0812">Transmembrane</keyword>
<protein>
    <submittedName>
        <fullName evidence="4">Uncharacterized protein</fullName>
    </submittedName>
</protein>
<accession>A0A370Q8V3</accession>
<comment type="caution">
    <text evidence="4">The sequence shown here is derived from an EMBL/GenBank/DDBJ whole genome shotgun (WGS) entry which is preliminary data.</text>
</comment>